<dbReference type="PANTHER" id="PTHR23514">
    <property type="entry name" value="BYPASS OF STOP CODON PROTEIN 6"/>
    <property type="match status" value="1"/>
</dbReference>
<feature type="transmembrane region" description="Helical" evidence="7">
    <location>
        <begin position="83"/>
        <end position="101"/>
    </location>
</feature>
<keyword evidence="10" id="KW-1185">Reference proteome</keyword>
<feature type="transmembrane region" description="Helical" evidence="7">
    <location>
        <begin position="143"/>
        <end position="163"/>
    </location>
</feature>
<evidence type="ECO:0000256" key="7">
    <source>
        <dbReference type="SAM" id="Phobius"/>
    </source>
</evidence>
<dbReference type="Gene3D" id="1.20.1250.20">
    <property type="entry name" value="MFS general substrate transporter like domains"/>
    <property type="match status" value="2"/>
</dbReference>
<feature type="transmembrane region" description="Helical" evidence="7">
    <location>
        <begin position="260"/>
        <end position="281"/>
    </location>
</feature>
<keyword evidence="6 7" id="KW-0472">Membrane</keyword>
<feature type="transmembrane region" description="Helical" evidence="7">
    <location>
        <begin position="169"/>
        <end position="189"/>
    </location>
</feature>
<protein>
    <submittedName>
        <fullName evidence="9">Fucose permease</fullName>
    </submittedName>
</protein>
<comment type="subcellular location">
    <subcellularLocation>
        <location evidence="1">Cell membrane</location>
        <topology evidence="1">Multi-pass membrane protein</topology>
    </subcellularLocation>
</comment>
<feature type="transmembrane region" description="Helical" evidence="7">
    <location>
        <begin position="288"/>
        <end position="313"/>
    </location>
</feature>
<evidence type="ECO:0000256" key="1">
    <source>
        <dbReference type="ARBA" id="ARBA00004651"/>
    </source>
</evidence>
<feature type="transmembrane region" description="Helical" evidence="7">
    <location>
        <begin position="353"/>
        <end position="372"/>
    </location>
</feature>
<feature type="transmembrane region" description="Helical" evidence="7">
    <location>
        <begin position="21"/>
        <end position="42"/>
    </location>
</feature>
<dbReference type="Pfam" id="PF07690">
    <property type="entry name" value="MFS_1"/>
    <property type="match status" value="1"/>
</dbReference>
<evidence type="ECO:0000256" key="4">
    <source>
        <dbReference type="ARBA" id="ARBA00022692"/>
    </source>
</evidence>
<dbReference type="RefSeq" id="WP_170198759.1">
    <property type="nucleotide sequence ID" value="NZ_BMPV01000003.1"/>
</dbReference>
<feature type="domain" description="Major facilitator superfamily (MFS) profile" evidence="8">
    <location>
        <begin position="18"/>
        <end position="411"/>
    </location>
</feature>
<reference evidence="9 10" key="1">
    <citation type="submission" date="2019-06" db="EMBL/GenBank/DDBJ databases">
        <title>Sequencing the genomes of 1000 actinobacteria strains.</title>
        <authorList>
            <person name="Klenk H.-P."/>
        </authorList>
    </citation>
    <scope>NUCLEOTIDE SEQUENCE [LARGE SCALE GENOMIC DNA]</scope>
    <source>
        <strain evidence="9 10">DSM 43186</strain>
    </source>
</reference>
<evidence type="ECO:0000313" key="10">
    <source>
        <dbReference type="Proteomes" id="UP000319213"/>
    </source>
</evidence>
<dbReference type="InterPro" id="IPR011701">
    <property type="entry name" value="MFS"/>
</dbReference>
<evidence type="ECO:0000256" key="2">
    <source>
        <dbReference type="ARBA" id="ARBA00008335"/>
    </source>
</evidence>
<keyword evidence="3" id="KW-0813">Transport</keyword>
<comment type="caution">
    <text evidence="9">The sequence shown here is derived from an EMBL/GenBank/DDBJ whole genome shotgun (WGS) entry which is preliminary data.</text>
</comment>
<dbReference type="PANTHER" id="PTHR23514:SF3">
    <property type="entry name" value="BYPASS OF STOP CODON PROTEIN 6"/>
    <property type="match status" value="1"/>
</dbReference>
<gene>
    <name evidence="9" type="ORF">FHX40_1600</name>
</gene>
<feature type="transmembrane region" description="Helical" evidence="7">
    <location>
        <begin position="384"/>
        <end position="402"/>
    </location>
</feature>
<dbReference type="InterPro" id="IPR036259">
    <property type="entry name" value="MFS_trans_sf"/>
</dbReference>
<keyword evidence="4 7" id="KW-0812">Transmembrane</keyword>
<organism evidence="9 10">
    <name type="scientific">Thermopolyspora flexuosa</name>
    <dbReference type="NCBI Taxonomy" id="103836"/>
    <lineage>
        <taxon>Bacteria</taxon>
        <taxon>Bacillati</taxon>
        <taxon>Actinomycetota</taxon>
        <taxon>Actinomycetes</taxon>
        <taxon>Streptosporangiales</taxon>
        <taxon>Streptosporangiaceae</taxon>
        <taxon>Thermopolyspora</taxon>
    </lineage>
</organism>
<feature type="transmembrane region" description="Helical" evidence="7">
    <location>
        <begin position="54"/>
        <end position="76"/>
    </location>
</feature>
<evidence type="ECO:0000313" key="9">
    <source>
        <dbReference type="EMBL" id="TQM74914.1"/>
    </source>
</evidence>
<evidence type="ECO:0000256" key="3">
    <source>
        <dbReference type="ARBA" id="ARBA00022448"/>
    </source>
</evidence>
<evidence type="ECO:0000259" key="8">
    <source>
        <dbReference type="PROSITE" id="PS50850"/>
    </source>
</evidence>
<dbReference type="SUPFAM" id="SSF103473">
    <property type="entry name" value="MFS general substrate transporter"/>
    <property type="match status" value="1"/>
</dbReference>
<keyword evidence="5 7" id="KW-1133">Transmembrane helix</keyword>
<dbReference type="GO" id="GO:0005886">
    <property type="term" value="C:plasma membrane"/>
    <property type="evidence" value="ECO:0007669"/>
    <property type="project" value="UniProtKB-SubCell"/>
</dbReference>
<dbReference type="GO" id="GO:0022857">
    <property type="term" value="F:transmembrane transporter activity"/>
    <property type="evidence" value="ECO:0007669"/>
    <property type="project" value="InterPro"/>
</dbReference>
<proteinExistence type="inferred from homology"/>
<comment type="similarity">
    <text evidence="2">Belongs to the major facilitator superfamily.</text>
</comment>
<evidence type="ECO:0000256" key="5">
    <source>
        <dbReference type="ARBA" id="ARBA00022989"/>
    </source>
</evidence>
<feature type="transmembrane region" description="Helical" evidence="7">
    <location>
        <begin position="217"/>
        <end position="240"/>
    </location>
</feature>
<dbReference type="InterPro" id="IPR051788">
    <property type="entry name" value="MFS_Transporter"/>
</dbReference>
<dbReference type="InterPro" id="IPR020846">
    <property type="entry name" value="MFS_dom"/>
</dbReference>
<dbReference type="PROSITE" id="PS50850">
    <property type="entry name" value="MFS"/>
    <property type="match status" value="1"/>
</dbReference>
<sequence>MSSPGREQAAPPRHRWAPVAVSYLTFILIGVSTGVTGVLLPAQMRDYGVAEATIGITFFTFSAGFLLAGATAGALIHRLDIRASLAIGGGAFVLAGLLTALRPPFAALLAVQVAAGYGTGVLEAVLNVLLARRPNATTLLNRLHAFFGVGALIAPPLATWMLGFAAWPFVWLVLAVTAIPLVVAFWLTLPARVPGGETPAPAEGGGPRPGEKGGGSLLAAVVREPAVLFGAVFLAVYVGVELSVGNWAFTFLTREREIPALLAGSIVSGYWLGLTAGRFVISPIATRLGLTAIGMSFACMFGVTAAALLTWLVPGTVAAVAGLVLFGFFLGPLFPTTMAVAPRLAPPALAPTTIGLLNGVSVIGGALFPWLAGALTEGIGTWTLPPYALALAVLQLVVWRLVTVRMAPEPLPSAAS</sequence>
<feature type="transmembrane region" description="Helical" evidence="7">
    <location>
        <begin position="319"/>
        <end position="341"/>
    </location>
</feature>
<accession>A0A543IWG1</accession>
<name>A0A543IWG1_9ACTN</name>
<dbReference type="AlphaFoldDB" id="A0A543IWG1"/>
<dbReference type="EMBL" id="VFPQ01000001">
    <property type="protein sequence ID" value="TQM74914.1"/>
    <property type="molecule type" value="Genomic_DNA"/>
</dbReference>
<evidence type="ECO:0000256" key="6">
    <source>
        <dbReference type="ARBA" id="ARBA00023136"/>
    </source>
</evidence>
<dbReference type="Proteomes" id="UP000319213">
    <property type="component" value="Unassembled WGS sequence"/>
</dbReference>
<feature type="transmembrane region" description="Helical" evidence="7">
    <location>
        <begin position="107"/>
        <end position="131"/>
    </location>
</feature>